<dbReference type="PANTHER" id="PTHR46577">
    <property type="entry name" value="HTH-TYPE TRANSCRIPTIONAL REGULATORY PROTEIN GABR"/>
    <property type="match status" value="1"/>
</dbReference>
<dbReference type="Pfam" id="PF00155">
    <property type="entry name" value="Aminotran_1_2"/>
    <property type="match status" value="1"/>
</dbReference>
<dbReference type="Gene3D" id="3.40.640.10">
    <property type="entry name" value="Type I PLP-dependent aspartate aminotransferase-like (Major domain)"/>
    <property type="match status" value="1"/>
</dbReference>
<evidence type="ECO:0000259" key="2">
    <source>
        <dbReference type="Pfam" id="PF00155"/>
    </source>
</evidence>
<comment type="caution">
    <text evidence="3">The sequence shown here is derived from an EMBL/GenBank/DDBJ whole genome shotgun (WGS) entry which is preliminary data.</text>
</comment>
<dbReference type="SUPFAM" id="SSF53383">
    <property type="entry name" value="PLP-dependent transferases"/>
    <property type="match status" value="1"/>
</dbReference>
<sequence length="402" mass="41899">MSAEDSAGPLSHRRSWSPGIVQQVGPAGTIDLGPGYLDPDLLPVDLLAAAYPAALAEYGSAALAYGDDRGALPFRELVAERAAAADGRPCGPENVLVTAGTSHALYLLATRFAGSGDVVLAEQYGYDFGRRILTDRGLDVRAVPMDSGGVDPAALAEAITAVRAAGKKVAFVYLAPTFHNPTGLVSPAGRRRELLAVAARHGVLLVEDDAYAELGLEGGAEPVSLAGLAGYRSVVRLRTFSKTLGAGLRLGCLLGAPALVDRLAGTGLFVSGGSANHVTSLAVAWLLRSGEYDRHLGWLRSRLRTRRDALAGALARSTADIAFTVPAGGYFLWLRSPHGEARLLAAAAAAKVTVVPGSRFGDGPQTTLRLAYSLNPPRTLTAAAEALGRHWCALSSLERTHP</sequence>
<keyword evidence="3" id="KW-0032">Aminotransferase</keyword>
<dbReference type="RefSeq" id="WP_191306518.1">
    <property type="nucleotide sequence ID" value="NZ_BNAW01000002.1"/>
</dbReference>
<gene>
    <name evidence="3" type="ORF">GCM10017567_06560</name>
</gene>
<accession>A0ABQ3K1H1</accession>
<dbReference type="InterPro" id="IPR004839">
    <property type="entry name" value="Aminotransferase_I/II_large"/>
</dbReference>
<dbReference type="InterPro" id="IPR015422">
    <property type="entry name" value="PyrdxlP-dep_Trfase_small"/>
</dbReference>
<dbReference type="PANTHER" id="PTHR46577:SF2">
    <property type="entry name" value="TRANSCRIPTIONAL REGULATORY PROTEIN"/>
    <property type="match status" value="1"/>
</dbReference>
<keyword evidence="4" id="KW-1185">Reference proteome</keyword>
<keyword evidence="3" id="KW-0808">Transferase</keyword>
<dbReference type="InterPro" id="IPR051446">
    <property type="entry name" value="HTH_trans_reg/aminotransferase"/>
</dbReference>
<feature type="domain" description="Aminotransferase class I/classII large" evidence="2">
    <location>
        <begin position="51"/>
        <end position="387"/>
    </location>
</feature>
<dbReference type="GO" id="GO:0008483">
    <property type="term" value="F:transaminase activity"/>
    <property type="evidence" value="ECO:0007669"/>
    <property type="project" value="UniProtKB-KW"/>
</dbReference>
<evidence type="ECO:0000313" key="4">
    <source>
        <dbReference type="Proteomes" id="UP000649955"/>
    </source>
</evidence>
<evidence type="ECO:0000313" key="3">
    <source>
        <dbReference type="EMBL" id="GHF94757.1"/>
    </source>
</evidence>
<protein>
    <submittedName>
        <fullName evidence="3">Aminotransferase</fullName>
    </submittedName>
</protein>
<name>A0ABQ3K1H1_9PSEU</name>
<reference evidence="4" key="1">
    <citation type="journal article" date="2019" name="Int. J. Syst. Evol. Microbiol.">
        <title>The Global Catalogue of Microorganisms (GCM) 10K type strain sequencing project: providing services to taxonomists for standard genome sequencing and annotation.</title>
        <authorList>
            <consortium name="The Broad Institute Genomics Platform"/>
            <consortium name="The Broad Institute Genome Sequencing Center for Infectious Disease"/>
            <person name="Wu L."/>
            <person name="Ma J."/>
        </authorList>
    </citation>
    <scope>NUCLEOTIDE SEQUENCE [LARGE SCALE GENOMIC DNA]</scope>
    <source>
        <strain evidence="4">CGMCC 4.7680</strain>
    </source>
</reference>
<proteinExistence type="predicted"/>
<dbReference type="Proteomes" id="UP000649955">
    <property type="component" value="Unassembled WGS sequence"/>
</dbReference>
<dbReference type="Gene3D" id="3.90.1150.10">
    <property type="entry name" value="Aspartate Aminotransferase, domain 1"/>
    <property type="match status" value="1"/>
</dbReference>
<evidence type="ECO:0000256" key="1">
    <source>
        <dbReference type="ARBA" id="ARBA00023194"/>
    </source>
</evidence>
<dbReference type="EMBL" id="BNAW01000002">
    <property type="protein sequence ID" value="GHF94757.1"/>
    <property type="molecule type" value="Genomic_DNA"/>
</dbReference>
<dbReference type="InterPro" id="IPR015421">
    <property type="entry name" value="PyrdxlP-dep_Trfase_major"/>
</dbReference>
<keyword evidence="1" id="KW-0045">Antibiotic biosynthesis</keyword>
<organism evidence="3 4">
    <name type="scientific">Amycolatopsis bullii</name>
    <dbReference type="NCBI Taxonomy" id="941987"/>
    <lineage>
        <taxon>Bacteria</taxon>
        <taxon>Bacillati</taxon>
        <taxon>Actinomycetota</taxon>
        <taxon>Actinomycetes</taxon>
        <taxon>Pseudonocardiales</taxon>
        <taxon>Pseudonocardiaceae</taxon>
        <taxon>Amycolatopsis</taxon>
    </lineage>
</organism>
<dbReference type="CDD" id="cd00609">
    <property type="entry name" value="AAT_like"/>
    <property type="match status" value="1"/>
</dbReference>
<dbReference type="InterPro" id="IPR015424">
    <property type="entry name" value="PyrdxlP-dep_Trfase"/>
</dbReference>